<dbReference type="Gene3D" id="1.10.287.130">
    <property type="match status" value="1"/>
</dbReference>
<evidence type="ECO:0000256" key="8">
    <source>
        <dbReference type="SAM" id="MobiDB-lite"/>
    </source>
</evidence>
<evidence type="ECO:0000256" key="4">
    <source>
        <dbReference type="ARBA" id="ARBA00022679"/>
    </source>
</evidence>
<feature type="region of interest" description="Disordered" evidence="8">
    <location>
        <begin position="597"/>
        <end position="620"/>
    </location>
</feature>
<dbReference type="SMART" id="SM00387">
    <property type="entry name" value="HATPase_c"/>
    <property type="match status" value="1"/>
</dbReference>
<dbReference type="CDD" id="cd00130">
    <property type="entry name" value="PAS"/>
    <property type="match status" value="1"/>
</dbReference>
<dbReference type="EC" id="2.7.13.3" evidence="2"/>
<feature type="transmembrane region" description="Helical" evidence="9">
    <location>
        <begin position="101"/>
        <end position="126"/>
    </location>
</feature>
<keyword evidence="5 12" id="KW-0418">Kinase</keyword>
<feature type="transmembrane region" description="Helical" evidence="9">
    <location>
        <begin position="69"/>
        <end position="89"/>
    </location>
</feature>
<evidence type="ECO:0000259" key="10">
    <source>
        <dbReference type="PROSITE" id="PS50109"/>
    </source>
</evidence>
<proteinExistence type="predicted"/>
<feature type="region of interest" description="Disordered" evidence="8">
    <location>
        <begin position="498"/>
        <end position="533"/>
    </location>
</feature>
<reference evidence="12 13" key="1">
    <citation type="journal article" date="2019" name="Int. J. Syst. Evol. Microbiol.">
        <title>The Global Catalogue of Microorganisms (GCM) 10K type strain sequencing project: providing services to taxonomists for standard genome sequencing and annotation.</title>
        <authorList>
            <consortium name="The Broad Institute Genomics Platform"/>
            <consortium name="The Broad Institute Genome Sequencing Center for Infectious Disease"/>
            <person name="Wu L."/>
            <person name="Ma J."/>
        </authorList>
    </citation>
    <scope>NUCLEOTIDE SEQUENCE [LARGE SCALE GENOMIC DNA]</scope>
    <source>
        <strain evidence="12 13">CGMCC 1.10593</strain>
    </source>
</reference>
<evidence type="ECO:0000313" key="12">
    <source>
        <dbReference type="EMBL" id="MFD1641575.1"/>
    </source>
</evidence>
<dbReference type="InterPro" id="IPR031621">
    <property type="entry name" value="HisKA_7TM"/>
</dbReference>
<protein>
    <recommendedName>
        <fullName evidence="2">histidine kinase</fullName>
        <ecNumber evidence="2">2.7.13.3</ecNumber>
    </recommendedName>
</protein>
<dbReference type="InterPro" id="IPR000014">
    <property type="entry name" value="PAS"/>
</dbReference>
<keyword evidence="13" id="KW-1185">Reference proteome</keyword>
<keyword evidence="9" id="KW-0472">Membrane</keyword>
<dbReference type="Gene3D" id="3.30.450.20">
    <property type="entry name" value="PAS domain"/>
    <property type="match status" value="1"/>
</dbReference>
<sequence length="620" mass="67502">MAAVTHPFVVLGMVSTVAAIGIAAVAWYQRESPGAREYTIVMAVLAIWSTCYVLQLLQPTVSAKTPWLVARHAITPFIGVLFWIFAARYTDRPGLLSRRYLWPLVAVGTVSAVLVVSNPGSIYWTALRPAVTASLPVVDIDFGPAFWLNAGYTLGIVGGGHVFIVVMFRESLEVYRPQLTAMTVTGGIEFGLTAMFLSDHLAAFPSLNPWPHIQLITYGTTLAVIPIGWSYVTGALFKLQPLAERIVIENMDDAVFVFDSNDTLRYTNSAALRLLDPATAAAITGEAVETVFADYPELLAQYRRIPTDSTADPNTLQFVVDGERRYYDLRGSPITNSAGMTTGAVVVARDVTEPNRQRAELRERTDELEAKKAQLEQQNEQLDQFSSFVSHDLRSPLQVARGYLRLAEQTENLDHLAEIDDSLRRMDSMVEDLRELTRVDQRDLSTEPVAVESAARQAWGQVDTGTASLEVEHPGEVLADREFLLHVFENLFRNSIQHGSTSSRTQSGDREDRSSPGSRPAADDNGGGVTVRVGPLADGLFVEDDGPGVPAGERESILEHGYSTSSGGTGLGLSIVSTVVEAHGWTITVSESDDGGARFEFTGVDGTAETPPDVTRLPSE</sequence>
<dbReference type="CDD" id="cd00082">
    <property type="entry name" value="HisKA"/>
    <property type="match status" value="1"/>
</dbReference>
<evidence type="ECO:0000256" key="6">
    <source>
        <dbReference type="ARBA" id="ARBA00023012"/>
    </source>
</evidence>
<dbReference type="Proteomes" id="UP001597052">
    <property type="component" value="Unassembled WGS sequence"/>
</dbReference>
<dbReference type="PROSITE" id="PS50109">
    <property type="entry name" value="HIS_KIN"/>
    <property type="match status" value="1"/>
</dbReference>
<dbReference type="EMBL" id="JBHUDM010000002">
    <property type="protein sequence ID" value="MFD1641575.1"/>
    <property type="molecule type" value="Genomic_DNA"/>
</dbReference>
<comment type="caution">
    <text evidence="12">The sequence shown here is derived from an EMBL/GenBank/DDBJ whole genome shotgun (WGS) entry which is preliminary data.</text>
</comment>
<dbReference type="GO" id="GO:0004673">
    <property type="term" value="F:protein histidine kinase activity"/>
    <property type="evidence" value="ECO:0007669"/>
    <property type="project" value="UniProtKB-EC"/>
</dbReference>
<feature type="transmembrane region" description="Helical" evidence="9">
    <location>
        <begin position="6"/>
        <end position="28"/>
    </location>
</feature>
<evidence type="ECO:0000313" key="13">
    <source>
        <dbReference type="Proteomes" id="UP001597052"/>
    </source>
</evidence>
<accession>A0ABD6D748</accession>
<dbReference type="PRINTS" id="PR00344">
    <property type="entry name" value="BCTRLSENSOR"/>
</dbReference>
<feature type="domain" description="Histidine kinase" evidence="10">
    <location>
        <begin position="388"/>
        <end position="602"/>
    </location>
</feature>
<organism evidence="12 13">
    <name type="scientific">Halohasta litorea</name>
    <dbReference type="NCBI Taxonomy" id="869891"/>
    <lineage>
        <taxon>Archaea</taxon>
        <taxon>Methanobacteriati</taxon>
        <taxon>Methanobacteriota</taxon>
        <taxon>Stenosarchaea group</taxon>
        <taxon>Halobacteria</taxon>
        <taxon>Halobacteriales</taxon>
        <taxon>Haloferacaceae</taxon>
        <taxon>Halohasta</taxon>
    </lineage>
</organism>
<dbReference type="InterPro" id="IPR036890">
    <property type="entry name" value="HATPase_C_sf"/>
</dbReference>
<name>A0ABD6D748_9EURY</name>
<dbReference type="InterPro" id="IPR005467">
    <property type="entry name" value="His_kinase_dom"/>
</dbReference>
<keyword evidence="3" id="KW-0597">Phosphoprotein</keyword>
<keyword evidence="7" id="KW-0175">Coiled coil</keyword>
<dbReference type="NCBIfam" id="TIGR00229">
    <property type="entry name" value="sensory_box"/>
    <property type="match status" value="1"/>
</dbReference>
<dbReference type="SUPFAM" id="SSF55785">
    <property type="entry name" value="PYP-like sensor domain (PAS domain)"/>
    <property type="match status" value="1"/>
</dbReference>
<dbReference type="SMART" id="SM00388">
    <property type="entry name" value="HisKA"/>
    <property type="match status" value="1"/>
</dbReference>
<comment type="catalytic activity">
    <reaction evidence="1">
        <text>ATP + protein L-histidine = ADP + protein N-phospho-L-histidine.</text>
        <dbReference type="EC" id="2.7.13.3"/>
    </reaction>
</comment>
<dbReference type="SUPFAM" id="SSF47384">
    <property type="entry name" value="Homodimeric domain of signal transducing histidine kinase"/>
    <property type="match status" value="1"/>
</dbReference>
<evidence type="ECO:0000256" key="5">
    <source>
        <dbReference type="ARBA" id="ARBA00022777"/>
    </source>
</evidence>
<feature type="transmembrane region" description="Helical" evidence="9">
    <location>
        <begin position="40"/>
        <end position="57"/>
    </location>
</feature>
<dbReference type="InterPro" id="IPR003594">
    <property type="entry name" value="HATPase_dom"/>
</dbReference>
<keyword evidence="4" id="KW-0808">Transferase</keyword>
<dbReference type="PANTHER" id="PTHR43711">
    <property type="entry name" value="TWO-COMPONENT HISTIDINE KINASE"/>
    <property type="match status" value="1"/>
</dbReference>
<feature type="domain" description="PAC" evidence="11">
    <location>
        <begin position="309"/>
        <end position="363"/>
    </location>
</feature>
<dbReference type="GO" id="GO:0000160">
    <property type="term" value="P:phosphorelay signal transduction system"/>
    <property type="evidence" value="ECO:0007669"/>
    <property type="project" value="UniProtKB-KW"/>
</dbReference>
<dbReference type="PANTHER" id="PTHR43711:SF1">
    <property type="entry name" value="HISTIDINE KINASE 1"/>
    <property type="match status" value="1"/>
</dbReference>
<dbReference type="InterPro" id="IPR003661">
    <property type="entry name" value="HisK_dim/P_dom"/>
</dbReference>
<dbReference type="CDD" id="cd14686">
    <property type="entry name" value="bZIP"/>
    <property type="match status" value="1"/>
</dbReference>
<evidence type="ECO:0000256" key="3">
    <source>
        <dbReference type="ARBA" id="ARBA00022553"/>
    </source>
</evidence>
<keyword evidence="9" id="KW-0812">Transmembrane</keyword>
<dbReference type="Pfam" id="PF16927">
    <property type="entry name" value="HisKA_7TM"/>
    <property type="match status" value="1"/>
</dbReference>
<dbReference type="Pfam" id="PF02518">
    <property type="entry name" value="HATPase_c"/>
    <property type="match status" value="1"/>
</dbReference>
<dbReference type="InterPro" id="IPR036097">
    <property type="entry name" value="HisK_dim/P_sf"/>
</dbReference>
<keyword evidence="6" id="KW-0902">Two-component regulatory system</keyword>
<dbReference type="InterPro" id="IPR035965">
    <property type="entry name" value="PAS-like_dom_sf"/>
</dbReference>
<feature type="coiled-coil region" evidence="7">
    <location>
        <begin position="358"/>
        <end position="385"/>
    </location>
</feature>
<dbReference type="InterPro" id="IPR000700">
    <property type="entry name" value="PAS-assoc_C"/>
</dbReference>
<evidence type="ECO:0000259" key="11">
    <source>
        <dbReference type="PROSITE" id="PS50113"/>
    </source>
</evidence>
<dbReference type="Pfam" id="PF00512">
    <property type="entry name" value="HisKA"/>
    <property type="match status" value="1"/>
</dbReference>
<dbReference type="InterPro" id="IPR050736">
    <property type="entry name" value="Sensor_HK_Regulatory"/>
</dbReference>
<dbReference type="PROSITE" id="PS50113">
    <property type="entry name" value="PAC"/>
    <property type="match status" value="1"/>
</dbReference>
<dbReference type="Pfam" id="PF08448">
    <property type="entry name" value="PAS_4"/>
    <property type="match status" value="1"/>
</dbReference>
<keyword evidence="9" id="KW-1133">Transmembrane helix</keyword>
<evidence type="ECO:0000256" key="7">
    <source>
        <dbReference type="SAM" id="Coils"/>
    </source>
</evidence>
<dbReference type="Gene3D" id="3.30.565.10">
    <property type="entry name" value="Histidine kinase-like ATPase, C-terminal domain"/>
    <property type="match status" value="1"/>
</dbReference>
<dbReference type="RefSeq" id="WP_256396824.1">
    <property type="nucleotide sequence ID" value="NZ_JANHDJ010000005.1"/>
</dbReference>
<dbReference type="AlphaFoldDB" id="A0ABD6D748"/>
<evidence type="ECO:0000256" key="2">
    <source>
        <dbReference type="ARBA" id="ARBA00012438"/>
    </source>
</evidence>
<dbReference type="InterPro" id="IPR004358">
    <property type="entry name" value="Sig_transdc_His_kin-like_C"/>
</dbReference>
<evidence type="ECO:0000256" key="9">
    <source>
        <dbReference type="SAM" id="Phobius"/>
    </source>
</evidence>
<dbReference type="InterPro" id="IPR013656">
    <property type="entry name" value="PAS_4"/>
</dbReference>
<dbReference type="SUPFAM" id="SSF55874">
    <property type="entry name" value="ATPase domain of HSP90 chaperone/DNA topoisomerase II/histidine kinase"/>
    <property type="match status" value="1"/>
</dbReference>
<evidence type="ECO:0000256" key="1">
    <source>
        <dbReference type="ARBA" id="ARBA00000085"/>
    </source>
</evidence>
<feature type="transmembrane region" description="Helical" evidence="9">
    <location>
        <begin position="146"/>
        <end position="167"/>
    </location>
</feature>
<gene>
    <name evidence="12" type="ORF">ACFSBW_06765</name>
</gene>